<sequence length="631" mass="70766">VGSRTVRGYGSTAARDWYAELPEAVRDLVDLAGFGSFCVGLLRCPARRTLMAALTTGWRLLPFYLLHERTSRKWRLTWRLLESPEVLSSSDLHFAPHYLYIAHTTTLHSDFASKTLYLHSALLSSVMGLRIFPNVSPRVGGGRAPHDPFGSFCSFCRFSEIAGNFPHGGGPPGAGDDFDVMTLPPRVRPFIPERYAPPAHVLPRAIFRHFTDFSDRAPRDLLLREPEHHLSYEAREVGSRTVRGYGSTTAREWYAELPEAVRDLVDLAGFEAFCVGLSHCPAKRTLLAALVERWWDTTNSFHFSATEDLTMTPLDFAVLTGVDIGGWPIPYDEDIGEWEAAWIHLLGARPPVDRASGRVRYIWFSFHFRREGIEPGTPEEAEQYARGFLMFLFGTTLFADRGNMITWQPWAVLGDGLRHQYPGGSGNSQYRFLLEGPVGRAWFLGERFLRQVWGYDSQDPPAVPPATMRTADRLSAQEVISDMQGTDALLHLMEGDYATYRRIYLMPPLTGVRAPPRRPTDVPSSSRARATDIPSSSRTGASRGRGGSIPPISPSLHHPGWPDMPTELTSWWFGTPYQVSLEPPLPDHRYVRDPDSPPPPVEYTDELLGMLATFEGMILRREAQLAIMGVQ</sequence>
<evidence type="ECO:0000313" key="2">
    <source>
        <dbReference type="Proteomes" id="UP001060215"/>
    </source>
</evidence>
<feature type="non-terminal residue" evidence="1">
    <location>
        <position position="631"/>
    </location>
</feature>
<dbReference type="Proteomes" id="UP001060215">
    <property type="component" value="Chromosome 8"/>
</dbReference>
<keyword evidence="2" id="KW-1185">Reference proteome</keyword>
<reference evidence="1 2" key="1">
    <citation type="journal article" date="2022" name="Plant J.">
        <title>Chromosome-level genome of Camellia lanceoleosa provides a valuable resource for understanding genome evolution and self-incompatibility.</title>
        <authorList>
            <person name="Gong W."/>
            <person name="Xiao S."/>
            <person name="Wang L."/>
            <person name="Liao Z."/>
            <person name="Chang Y."/>
            <person name="Mo W."/>
            <person name="Hu G."/>
            <person name="Li W."/>
            <person name="Zhao G."/>
            <person name="Zhu H."/>
            <person name="Hu X."/>
            <person name="Ji K."/>
            <person name="Xiang X."/>
            <person name="Song Q."/>
            <person name="Yuan D."/>
            <person name="Jin S."/>
            <person name="Zhang L."/>
        </authorList>
    </citation>
    <scope>NUCLEOTIDE SEQUENCE [LARGE SCALE GENOMIC DNA]</scope>
    <source>
        <strain evidence="1">SQ_2022a</strain>
    </source>
</reference>
<organism evidence="1 2">
    <name type="scientific">Camellia lanceoleosa</name>
    <dbReference type="NCBI Taxonomy" id="1840588"/>
    <lineage>
        <taxon>Eukaryota</taxon>
        <taxon>Viridiplantae</taxon>
        <taxon>Streptophyta</taxon>
        <taxon>Embryophyta</taxon>
        <taxon>Tracheophyta</taxon>
        <taxon>Spermatophyta</taxon>
        <taxon>Magnoliopsida</taxon>
        <taxon>eudicotyledons</taxon>
        <taxon>Gunneridae</taxon>
        <taxon>Pentapetalae</taxon>
        <taxon>asterids</taxon>
        <taxon>Ericales</taxon>
        <taxon>Theaceae</taxon>
        <taxon>Camellia</taxon>
    </lineage>
</organism>
<comment type="caution">
    <text evidence="1">The sequence shown here is derived from an EMBL/GenBank/DDBJ whole genome shotgun (WGS) entry which is preliminary data.</text>
</comment>
<dbReference type="EMBL" id="CM045765">
    <property type="protein sequence ID" value="KAI8001417.1"/>
    <property type="molecule type" value="Genomic_DNA"/>
</dbReference>
<proteinExistence type="predicted"/>
<feature type="non-terminal residue" evidence="1">
    <location>
        <position position="1"/>
    </location>
</feature>
<gene>
    <name evidence="1" type="ORF">LOK49_LG09G00368</name>
</gene>
<accession>A0ACC0GLR8</accession>
<protein>
    <submittedName>
        <fullName evidence="1">Protein MAIN-LIKE 2</fullName>
    </submittedName>
</protein>
<evidence type="ECO:0000313" key="1">
    <source>
        <dbReference type="EMBL" id="KAI8001417.1"/>
    </source>
</evidence>
<name>A0ACC0GLR8_9ERIC</name>